<dbReference type="InterPro" id="IPR017748">
    <property type="entry name" value="TagF"/>
</dbReference>
<organism evidence="1 2">
    <name type="scientific">Trinickia soli</name>
    <dbReference type="NCBI Taxonomy" id="380675"/>
    <lineage>
        <taxon>Bacteria</taxon>
        <taxon>Pseudomonadati</taxon>
        <taxon>Pseudomonadota</taxon>
        <taxon>Betaproteobacteria</taxon>
        <taxon>Burkholderiales</taxon>
        <taxon>Burkholderiaceae</taxon>
        <taxon>Trinickia</taxon>
    </lineage>
</organism>
<keyword evidence="2" id="KW-1185">Reference proteome</keyword>
<dbReference type="Gene3D" id="3.40.1730.10">
    <property type="entry name" value="pa0076 domain"/>
    <property type="match status" value="1"/>
</dbReference>
<reference evidence="1 2" key="1">
    <citation type="submission" date="2018-01" db="EMBL/GenBank/DDBJ databases">
        <title>Whole genome analyses suggest that Burkholderia sensu lato contains two further novel genera in the rhizoxinica-symbiotica group Mycetohabitans gen. nov., and Trinickia gen. nov.: implications for the evolution of diazotrophy and nodulation in the Burkholderiaceae.</title>
        <authorList>
            <person name="Estrada-de los Santos P."/>
            <person name="Palmer M."/>
            <person name="Chavez-Ramirez B."/>
            <person name="Beukes C."/>
            <person name="Steenkamp E.T."/>
            <person name="Hirsch A.M."/>
            <person name="Manyaka P."/>
            <person name="Maluk M."/>
            <person name="Lafos M."/>
            <person name="Crook M."/>
            <person name="Gross E."/>
            <person name="Simon M.F."/>
            <person name="Bueno dos Reis Junior F."/>
            <person name="Poole P.S."/>
            <person name="Venter S.N."/>
            <person name="James E.K."/>
        </authorList>
    </citation>
    <scope>NUCLEOTIDE SEQUENCE [LARGE SCALE GENOMIC DNA]</scope>
    <source>
        <strain evidence="1 2">GP25-8</strain>
    </source>
</reference>
<dbReference type="Proteomes" id="UP000235347">
    <property type="component" value="Unassembled WGS sequence"/>
</dbReference>
<dbReference type="NCBIfam" id="TIGR03373">
    <property type="entry name" value="VI_minor_4"/>
    <property type="match status" value="1"/>
</dbReference>
<comment type="caution">
    <text evidence="1">The sequence shown here is derived from an EMBL/GenBank/DDBJ whole genome shotgun (WGS) entry which is preliminary data.</text>
</comment>
<gene>
    <name evidence="1" type="ORF">C0Z19_19040</name>
</gene>
<accession>A0A2N7VV22</accession>
<dbReference type="InterPro" id="IPR038225">
    <property type="entry name" value="TagF_sf"/>
</dbReference>
<dbReference type="EMBL" id="PNYB01000017">
    <property type="protein sequence ID" value="PMS20992.1"/>
    <property type="molecule type" value="Genomic_DNA"/>
</dbReference>
<dbReference type="PIRSF" id="PIRSF029287">
    <property type="entry name" value="UCP029287"/>
    <property type="match status" value="1"/>
</dbReference>
<name>A0A2N7VV22_9BURK</name>
<protein>
    <submittedName>
        <fullName evidence="1">Type VI secretion system-associated protein TagF</fullName>
    </submittedName>
</protein>
<evidence type="ECO:0000313" key="2">
    <source>
        <dbReference type="Proteomes" id="UP000235347"/>
    </source>
</evidence>
<dbReference type="AlphaFoldDB" id="A0A2N7VV22"/>
<proteinExistence type="predicted"/>
<sequence>MPGEIMKDICASERPTLPGWYGKLPGAGDFVNRRMPRALAQGWERWLAQGMAALHEAWRETFGRGYAQAPVWSFAIPAGTSEGWVQFGCLGPSHDRVGRDYPLVVADAMSASDYSPHWGRVALARLGPMAKAVTDAIEHAHGAEQFDAALAAQAGSPGTPPPSPAAQGGWSNVLASFDPYGATSFWWTHEAAHAPSRTGVHTGPLDRALFRRLFGEGAQRIE</sequence>
<dbReference type="Pfam" id="PF09867">
    <property type="entry name" value="TagF_N"/>
    <property type="match status" value="1"/>
</dbReference>
<evidence type="ECO:0000313" key="1">
    <source>
        <dbReference type="EMBL" id="PMS20992.1"/>
    </source>
</evidence>